<dbReference type="PANTHER" id="PTHR31734:SF94">
    <property type="entry name" value="AUXIN-RESPONSIVE PROTEIN IAA30"/>
    <property type="match status" value="1"/>
</dbReference>
<keyword evidence="11" id="KW-1185">Reference proteome</keyword>
<evidence type="ECO:0000256" key="2">
    <source>
        <dbReference type="ARBA" id="ARBA00006728"/>
    </source>
</evidence>
<dbReference type="InterPro" id="IPR003311">
    <property type="entry name" value="AUX_IAA"/>
</dbReference>
<keyword evidence="6 8" id="KW-0539">Nucleus</keyword>
<dbReference type="Gene3D" id="3.10.20.90">
    <property type="entry name" value="Phosphatidylinositol 3-kinase Catalytic Subunit, Chain A, domain 1"/>
    <property type="match status" value="1"/>
</dbReference>
<dbReference type="GO" id="GO:0005634">
    <property type="term" value="C:nucleus"/>
    <property type="evidence" value="ECO:0007669"/>
    <property type="project" value="UniProtKB-SubCell"/>
</dbReference>
<dbReference type="AlphaFoldDB" id="A0AAN7M679"/>
<evidence type="ECO:0000256" key="1">
    <source>
        <dbReference type="ARBA" id="ARBA00004123"/>
    </source>
</evidence>
<organism evidence="10 11">
    <name type="scientific">Trapa natans</name>
    <name type="common">Water chestnut</name>
    <dbReference type="NCBI Taxonomy" id="22666"/>
    <lineage>
        <taxon>Eukaryota</taxon>
        <taxon>Viridiplantae</taxon>
        <taxon>Streptophyta</taxon>
        <taxon>Embryophyta</taxon>
        <taxon>Tracheophyta</taxon>
        <taxon>Spermatophyta</taxon>
        <taxon>Magnoliopsida</taxon>
        <taxon>eudicotyledons</taxon>
        <taxon>Gunneridae</taxon>
        <taxon>Pentapetalae</taxon>
        <taxon>rosids</taxon>
        <taxon>malvids</taxon>
        <taxon>Myrtales</taxon>
        <taxon>Lythraceae</taxon>
        <taxon>Trapa</taxon>
    </lineage>
</organism>
<accession>A0AAN7M679</accession>
<evidence type="ECO:0000256" key="4">
    <source>
        <dbReference type="ARBA" id="ARBA00023015"/>
    </source>
</evidence>
<comment type="subcellular location">
    <subcellularLocation>
        <location evidence="1 8">Nucleus</location>
    </subcellularLocation>
</comment>
<dbReference type="InterPro" id="IPR033389">
    <property type="entry name" value="AUX/IAA_dom"/>
</dbReference>
<dbReference type="Pfam" id="PF02309">
    <property type="entry name" value="AUX_IAA"/>
    <property type="match status" value="1"/>
</dbReference>
<keyword evidence="4 8" id="KW-0805">Transcription regulation</keyword>
<dbReference type="EMBL" id="JAXQNO010000004">
    <property type="protein sequence ID" value="KAK4799614.1"/>
    <property type="molecule type" value="Genomic_DNA"/>
</dbReference>
<evidence type="ECO:0000256" key="6">
    <source>
        <dbReference type="ARBA" id="ARBA00023242"/>
    </source>
</evidence>
<keyword evidence="3 8" id="KW-0678">Repressor</keyword>
<sequence length="164" mass="18328">MSPSNKKRNLGTDLRLGLGFSSPSCHSSFSRGQLQSSQPDQVLSVMEVESDNSATTFYVKIYMDGIPIGRKLDLLANDGYLALINTLNYMFGTAIIWSEEDGAQADGCHVLTYEDKEGDWLMDVLVQCEETEGYQDKIAAEQMNSEKKTNLWFVVGEYLKDCSE</sequence>
<evidence type="ECO:0000256" key="3">
    <source>
        <dbReference type="ARBA" id="ARBA00022491"/>
    </source>
</evidence>
<dbReference type="PROSITE" id="PS51745">
    <property type="entry name" value="PB1"/>
    <property type="match status" value="1"/>
</dbReference>
<dbReference type="GO" id="GO:0006355">
    <property type="term" value="P:regulation of DNA-templated transcription"/>
    <property type="evidence" value="ECO:0007669"/>
    <property type="project" value="InterPro"/>
</dbReference>
<evidence type="ECO:0000313" key="11">
    <source>
        <dbReference type="Proteomes" id="UP001346149"/>
    </source>
</evidence>
<evidence type="ECO:0000256" key="7">
    <source>
        <dbReference type="ARBA" id="ARBA00023294"/>
    </source>
</evidence>
<evidence type="ECO:0000313" key="10">
    <source>
        <dbReference type="EMBL" id="KAK4799614.1"/>
    </source>
</evidence>
<protein>
    <recommendedName>
        <fullName evidence="8">Auxin-responsive protein</fullName>
    </recommendedName>
</protein>
<feature type="domain" description="PB1" evidence="9">
    <location>
        <begin position="56"/>
        <end position="156"/>
    </location>
</feature>
<keyword evidence="7 8" id="KW-0927">Auxin signaling pathway</keyword>
<evidence type="ECO:0000256" key="5">
    <source>
        <dbReference type="ARBA" id="ARBA00023163"/>
    </source>
</evidence>
<dbReference type="Proteomes" id="UP001346149">
    <property type="component" value="Unassembled WGS sequence"/>
</dbReference>
<reference evidence="10 11" key="1">
    <citation type="journal article" date="2023" name="Hortic Res">
        <title>Pangenome of water caltrop reveals structural variations and asymmetric subgenome divergence after allopolyploidization.</title>
        <authorList>
            <person name="Zhang X."/>
            <person name="Chen Y."/>
            <person name="Wang L."/>
            <person name="Yuan Y."/>
            <person name="Fang M."/>
            <person name="Shi L."/>
            <person name="Lu R."/>
            <person name="Comes H.P."/>
            <person name="Ma Y."/>
            <person name="Chen Y."/>
            <person name="Huang G."/>
            <person name="Zhou Y."/>
            <person name="Zheng Z."/>
            <person name="Qiu Y."/>
        </authorList>
    </citation>
    <scope>NUCLEOTIDE SEQUENCE [LARGE SCALE GENOMIC DNA]</scope>
    <source>
        <strain evidence="10">F231</strain>
    </source>
</reference>
<dbReference type="GO" id="GO:0009734">
    <property type="term" value="P:auxin-activated signaling pathway"/>
    <property type="evidence" value="ECO:0007669"/>
    <property type="project" value="UniProtKB-UniRule"/>
</dbReference>
<gene>
    <name evidence="10" type="ORF">SAY86_024979</name>
</gene>
<dbReference type="SUPFAM" id="SSF54277">
    <property type="entry name" value="CAD &amp; PB1 domains"/>
    <property type="match status" value="1"/>
</dbReference>
<comment type="subunit">
    <text evidence="8">Homodimers and heterodimers.</text>
</comment>
<name>A0AAN7M679_TRANT</name>
<comment type="similarity">
    <text evidence="2 8">Belongs to the Aux/IAA family.</text>
</comment>
<comment type="caution">
    <text evidence="10">The sequence shown here is derived from an EMBL/GenBank/DDBJ whole genome shotgun (WGS) entry which is preliminary data.</text>
</comment>
<evidence type="ECO:0000259" key="9">
    <source>
        <dbReference type="PROSITE" id="PS51745"/>
    </source>
</evidence>
<evidence type="ECO:0000256" key="8">
    <source>
        <dbReference type="RuleBase" id="RU004549"/>
    </source>
</evidence>
<comment type="function">
    <text evidence="8">Aux/IAA proteins are short-lived transcriptional factors that function as repressors of early auxin response genes at low auxin concentrations.</text>
</comment>
<dbReference type="PANTHER" id="PTHR31734">
    <property type="entry name" value="AUXIN-RESPONSIVE PROTEIN IAA17"/>
    <property type="match status" value="1"/>
</dbReference>
<keyword evidence="5 8" id="KW-0804">Transcription</keyword>
<dbReference type="InterPro" id="IPR053793">
    <property type="entry name" value="PB1-like"/>
</dbReference>
<proteinExistence type="inferred from homology"/>